<dbReference type="InterPro" id="IPR015943">
    <property type="entry name" value="WD40/YVTN_repeat-like_dom_sf"/>
</dbReference>
<dbReference type="SUPFAM" id="SSF101898">
    <property type="entry name" value="NHL repeat"/>
    <property type="match status" value="1"/>
</dbReference>
<organism evidence="1">
    <name type="scientific">uncultured bacterium HF186_25m_27D22</name>
    <dbReference type="NCBI Taxonomy" id="662889"/>
    <lineage>
        <taxon>Bacteria</taxon>
        <taxon>environmental samples</taxon>
    </lineage>
</organism>
<reference evidence="1" key="1">
    <citation type="journal article" date="2009" name="Environ. Microbiol. Rep.">
        <title>Characterization of canthaxanthin biosynthesis genes from an uncultured marine bacterium.</title>
        <authorList>
            <person name="Maresca J.A."/>
            <person name="Braff J.C."/>
            <person name="Delong E.F."/>
        </authorList>
    </citation>
    <scope>NUCLEOTIDE SEQUENCE</scope>
</reference>
<evidence type="ECO:0000313" key="1">
    <source>
        <dbReference type="EMBL" id="ACU26514.1"/>
    </source>
</evidence>
<dbReference type="AlphaFoldDB" id="C7FPL1"/>
<dbReference type="SUPFAM" id="SSF63829">
    <property type="entry name" value="Calcium-dependent phosphotriesterase"/>
    <property type="match status" value="1"/>
</dbReference>
<accession>C7FPL1</accession>
<dbReference type="Gene3D" id="2.130.10.10">
    <property type="entry name" value="YVTN repeat-like/Quinoprotein amine dehydrogenase"/>
    <property type="match status" value="3"/>
</dbReference>
<dbReference type="EMBL" id="GQ412710">
    <property type="protein sequence ID" value="ACU26514.1"/>
    <property type="molecule type" value="Genomic_DNA"/>
</dbReference>
<name>C7FPL1_9BACT</name>
<sequence>MALVSLSVAVSGDVQASCETLTESVHAEVTLGGVRYAATAGGLLIDDPSVGTPQVKSACDGLAGTYLQAIARDPRGALTLAIRGQGVWSFDPMDGGHERLLDDPRLQWPTALVWQGSHLWIGTVQDGLWRVDLSGRRPALSQPIWRFRKHRVTGLAIAPDGRLLVGRDLGGLWGVDDAGRSKRLLTGSVQGVEVLASQVVVDRGATRCQLAGRRRCLRIREATPVAARTGQLPSAHITSLVAHPDPSGTPRLWVGTFDQGVAFRGPDGQWHRVKARGEAPRLVNTLASDGQRLWVASATGAYVLEGGRWRRFGEQSGLPSDHVNALHLAGDEVWFATSQGVARFNGSHLRAWGVDEGLPYRIVYSIAVHGDRVLAGTAFGLGVFEGERWGHRRMGRSGLSDDWVNAVAFRADGVPLLGTYDAGVDQMRAEAITPVPGLDKVWVNPSGLVPVPALGGVFVATLGDGLWFWPDAGEARRLRPKEGLPSQDVTSVLLFEGSLFVGTRNGLARWTLGEDSVHLTW</sequence>
<proteinExistence type="predicted"/>
<protein>
    <submittedName>
        <fullName evidence="1">Uncharacterized protein</fullName>
    </submittedName>
</protein>